<dbReference type="GO" id="GO:0046872">
    <property type="term" value="F:metal ion binding"/>
    <property type="evidence" value="ECO:0007669"/>
    <property type="project" value="UniProtKB-KW"/>
</dbReference>
<dbReference type="Proteomes" id="UP000178530">
    <property type="component" value="Unassembled WGS sequence"/>
</dbReference>
<proteinExistence type="inferred from homology"/>
<dbReference type="NCBIfam" id="TIGR00277">
    <property type="entry name" value="HDIG"/>
    <property type="match status" value="1"/>
</dbReference>
<organism evidence="10 11">
    <name type="scientific">Candidatus Zambryskibacteria bacterium RIFCSPHIGHO2_12_FULL_38_37</name>
    <dbReference type="NCBI Taxonomy" id="1802751"/>
    <lineage>
        <taxon>Bacteria</taxon>
        <taxon>Candidatus Zambryskiibacteriota</taxon>
    </lineage>
</organism>
<dbReference type="Pfam" id="PF12627">
    <property type="entry name" value="PolyA_pol_RNAbd"/>
    <property type="match status" value="1"/>
</dbReference>
<dbReference type="Gene3D" id="1.10.3090.10">
    <property type="entry name" value="cca-adding enzyme, domain 2"/>
    <property type="match status" value="1"/>
</dbReference>
<comment type="similarity">
    <text evidence="8">Belongs to the tRNA nucleotidyltransferase/poly(A) polymerase family.</text>
</comment>
<dbReference type="InterPro" id="IPR002646">
    <property type="entry name" value="PolA_pol_head_dom"/>
</dbReference>
<dbReference type="GO" id="GO:0016779">
    <property type="term" value="F:nucleotidyltransferase activity"/>
    <property type="evidence" value="ECO:0007669"/>
    <property type="project" value="UniProtKB-KW"/>
</dbReference>
<dbReference type="SMART" id="SM00471">
    <property type="entry name" value="HDc"/>
    <property type="match status" value="1"/>
</dbReference>
<keyword evidence="2 8" id="KW-0808">Transferase</keyword>
<dbReference type="EMBL" id="MHVU01000003">
    <property type="protein sequence ID" value="OHA99651.1"/>
    <property type="molecule type" value="Genomic_DNA"/>
</dbReference>
<dbReference type="InterPro" id="IPR050264">
    <property type="entry name" value="Bact_CCA-adding_enz_type3_sf"/>
</dbReference>
<evidence type="ECO:0000256" key="7">
    <source>
        <dbReference type="ARBA" id="ARBA00022842"/>
    </source>
</evidence>
<feature type="domain" description="HD/PDEase" evidence="9">
    <location>
        <begin position="251"/>
        <end position="365"/>
    </location>
</feature>
<evidence type="ECO:0000256" key="4">
    <source>
        <dbReference type="ARBA" id="ARBA00022695"/>
    </source>
</evidence>
<dbReference type="AlphaFoldDB" id="A0A1G2TSR9"/>
<keyword evidence="3" id="KW-0819">tRNA processing</keyword>
<keyword evidence="6" id="KW-0547">Nucleotide-binding</keyword>
<dbReference type="CDD" id="cd05398">
    <property type="entry name" value="NT_ClassII-CCAase"/>
    <property type="match status" value="1"/>
</dbReference>
<dbReference type="SUPFAM" id="SSF81301">
    <property type="entry name" value="Nucleotidyltransferase"/>
    <property type="match status" value="1"/>
</dbReference>
<dbReference type="Pfam" id="PF01966">
    <property type="entry name" value="HD"/>
    <property type="match status" value="1"/>
</dbReference>
<dbReference type="GO" id="GO:0000049">
    <property type="term" value="F:tRNA binding"/>
    <property type="evidence" value="ECO:0007669"/>
    <property type="project" value="TreeGrafter"/>
</dbReference>
<dbReference type="GO" id="GO:0000166">
    <property type="term" value="F:nucleotide binding"/>
    <property type="evidence" value="ECO:0007669"/>
    <property type="project" value="UniProtKB-KW"/>
</dbReference>
<name>A0A1G2TSR9_9BACT</name>
<dbReference type="InterPro" id="IPR003607">
    <property type="entry name" value="HD/PDEase_dom"/>
</dbReference>
<keyword evidence="8" id="KW-0694">RNA-binding</keyword>
<dbReference type="SUPFAM" id="SSF81891">
    <property type="entry name" value="Poly A polymerase C-terminal region-like"/>
    <property type="match status" value="1"/>
</dbReference>
<keyword evidence="7" id="KW-0460">Magnesium</keyword>
<evidence type="ECO:0000256" key="3">
    <source>
        <dbReference type="ARBA" id="ARBA00022694"/>
    </source>
</evidence>
<reference evidence="10 11" key="1">
    <citation type="journal article" date="2016" name="Nat. Commun.">
        <title>Thousands of microbial genomes shed light on interconnected biogeochemical processes in an aquifer system.</title>
        <authorList>
            <person name="Anantharaman K."/>
            <person name="Brown C.T."/>
            <person name="Hug L.A."/>
            <person name="Sharon I."/>
            <person name="Castelle C.J."/>
            <person name="Probst A.J."/>
            <person name="Thomas B.C."/>
            <person name="Singh A."/>
            <person name="Wilkins M.J."/>
            <person name="Karaoz U."/>
            <person name="Brodie E.L."/>
            <person name="Williams K.H."/>
            <person name="Hubbard S.S."/>
            <person name="Banfield J.F."/>
        </authorList>
    </citation>
    <scope>NUCLEOTIDE SEQUENCE [LARGE SCALE GENOMIC DNA]</scope>
</reference>
<dbReference type="Gene3D" id="3.30.460.10">
    <property type="entry name" value="Beta Polymerase, domain 2"/>
    <property type="match status" value="1"/>
</dbReference>
<evidence type="ECO:0000256" key="1">
    <source>
        <dbReference type="ARBA" id="ARBA00001946"/>
    </source>
</evidence>
<comment type="caution">
    <text evidence="10">The sequence shown here is derived from an EMBL/GenBank/DDBJ whole genome shotgun (WGS) entry which is preliminary data.</text>
</comment>
<evidence type="ECO:0000256" key="6">
    <source>
        <dbReference type="ARBA" id="ARBA00022741"/>
    </source>
</evidence>
<sequence length="492" mass="57228">MKNRPNFNIPKEISQITEVLENAGFEAYIVGGCVRDLLINKTPKDWDITTNAKPEDTKRLFENTFYNNDYGTVGVVNENTKEESLKVVEVTPYRLESEYSDARRPDYVEFSDSIEHDLHRRDFTINAMARSVSKGHLIDLYKGQEDLKKGIVRAVGDPDIRFGEDALRILRAIRISAELGFKIEEKTKNSIKKDAKMLEKIAKERIRDEFVRIIMSDRPMEAIELTRELGVLQFIAPELEEGIGIEQNKAHAFTVWEHSLRAIKYSADKKYPLEIRLSALFHDIGKPATRRWSSEKNDWTFHGHDVVGEKMTKRILERLKFSKKQIEKIVKLVRWHLFFSDTEQITLSAVRRMVRNVGEENIWGLMDVRESDRIGMGRPKANPYRLRKYKSMVEEALRDPISVKMLKIDGDKIMEVIQETPGPKIGYILHAILEEVLENPKLNTIEELENMAKKLAKLNENELKKLGEKGKLKKDKLEEKEIENLRDKHWVK</sequence>
<keyword evidence="5" id="KW-0479">Metal-binding</keyword>
<evidence type="ECO:0000256" key="5">
    <source>
        <dbReference type="ARBA" id="ARBA00022723"/>
    </source>
</evidence>
<accession>A0A1G2TSR9</accession>
<gene>
    <name evidence="10" type="ORF">A3E32_02865</name>
</gene>
<evidence type="ECO:0000313" key="11">
    <source>
        <dbReference type="Proteomes" id="UP000178530"/>
    </source>
</evidence>
<dbReference type="InterPro" id="IPR032828">
    <property type="entry name" value="PolyA_RNA-bd"/>
</dbReference>
<evidence type="ECO:0000256" key="8">
    <source>
        <dbReference type="RuleBase" id="RU003953"/>
    </source>
</evidence>
<dbReference type="Pfam" id="PF01743">
    <property type="entry name" value="PolyA_pol"/>
    <property type="match status" value="1"/>
</dbReference>
<protein>
    <recommendedName>
        <fullName evidence="9">HD/PDEase domain-containing protein</fullName>
    </recommendedName>
</protein>
<dbReference type="InterPro" id="IPR006674">
    <property type="entry name" value="HD_domain"/>
</dbReference>
<dbReference type="InterPro" id="IPR043519">
    <property type="entry name" value="NT_sf"/>
</dbReference>
<dbReference type="PANTHER" id="PTHR46173:SF1">
    <property type="entry name" value="CCA TRNA NUCLEOTIDYLTRANSFERASE 1, MITOCHONDRIAL"/>
    <property type="match status" value="1"/>
</dbReference>
<dbReference type="PANTHER" id="PTHR46173">
    <property type="entry name" value="CCA TRNA NUCLEOTIDYLTRANSFERASE 1, MITOCHONDRIAL"/>
    <property type="match status" value="1"/>
</dbReference>
<dbReference type="GO" id="GO:0008033">
    <property type="term" value="P:tRNA processing"/>
    <property type="evidence" value="ECO:0007669"/>
    <property type="project" value="UniProtKB-KW"/>
</dbReference>
<comment type="cofactor">
    <cofactor evidence="1">
        <name>Mg(2+)</name>
        <dbReference type="ChEBI" id="CHEBI:18420"/>
    </cofactor>
</comment>
<keyword evidence="4" id="KW-0548">Nucleotidyltransferase</keyword>
<dbReference type="InterPro" id="IPR006675">
    <property type="entry name" value="HDIG_dom"/>
</dbReference>
<dbReference type="CDD" id="cd00077">
    <property type="entry name" value="HDc"/>
    <property type="match status" value="1"/>
</dbReference>
<dbReference type="Gene3D" id="1.10.246.80">
    <property type="match status" value="1"/>
</dbReference>
<evidence type="ECO:0000259" key="9">
    <source>
        <dbReference type="SMART" id="SM00471"/>
    </source>
</evidence>
<evidence type="ECO:0000256" key="2">
    <source>
        <dbReference type="ARBA" id="ARBA00022679"/>
    </source>
</evidence>
<evidence type="ECO:0000313" key="10">
    <source>
        <dbReference type="EMBL" id="OHA99651.1"/>
    </source>
</evidence>